<accession>A0AAE8MUK4</accession>
<comment type="caution">
    <text evidence="2">The sequence shown here is derived from an EMBL/GenBank/DDBJ whole genome shotgun (WGS) entry which is preliminary data.</text>
</comment>
<dbReference type="AlphaFoldDB" id="A0AAE8MUK4"/>
<feature type="compositionally biased region" description="Acidic residues" evidence="1">
    <location>
        <begin position="108"/>
        <end position="124"/>
    </location>
</feature>
<feature type="region of interest" description="Disordered" evidence="1">
    <location>
        <begin position="444"/>
        <end position="474"/>
    </location>
</feature>
<evidence type="ECO:0000313" key="2">
    <source>
        <dbReference type="EMBL" id="SPN99054.1"/>
    </source>
</evidence>
<gene>
    <name evidence="2" type="ORF">DNG_02093</name>
</gene>
<protein>
    <submittedName>
        <fullName evidence="2">Uncharacterized protein</fullName>
    </submittedName>
</protein>
<feature type="compositionally biased region" description="Low complexity" evidence="1">
    <location>
        <begin position="133"/>
        <end position="142"/>
    </location>
</feature>
<evidence type="ECO:0000313" key="3">
    <source>
        <dbReference type="Proteomes" id="UP001187682"/>
    </source>
</evidence>
<keyword evidence="3" id="KW-1185">Reference proteome</keyword>
<feature type="compositionally biased region" description="Basic and acidic residues" evidence="1">
    <location>
        <begin position="446"/>
        <end position="456"/>
    </location>
</feature>
<dbReference type="Proteomes" id="UP001187682">
    <property type="component" value="Unassembled WGS sequence"/>
</dbReference>
<sequence>MSTPVQDRTADWVVDHQIQSPLYCSLPLEVRLIIFELAMEEYYHDPIRHNFRIRHDHDLEPGNDGVFDSSVESARFTDEDPGDDSEYETDEDEDEDEVLTDFISSMGNEEDDEGEYESDDSDDDWTPKIDGDSSITTPSPTYSPINLVSSMKKYRLSWLRPGCLGAPELRSPLILVCRRIYLETRDMIPANFTLHIWSNYAPRETQSEAYDATISLYRRLTPPQRNDINSAHLHCNELFKKGPKCLWSLCAEPPNLLRRIEYLRISILVPSMPFPAFWDPYCPDLGSNTLRANMASTADFGSGPPPPESPDAEWEPPVQWNEHAWAESFRYLPRLKTLIMDFDTDPSGVSDMRELAEWASRVWRFPLGPRPDGFTYLSVQGNPVEKMSWRGTPCFNRPWYMHSQTQPEDTEEAWSADRIHLLEKGYGERMYTWTLTWTARIGRPWDPSRKGGKEHVGSGGPPTGKTTWDGTEMI</sequence>
<dbReference type="EMBL" id="ONZQ02000002">
    <property type="protein sequence ID" value="SPN99054.1"/>
    <property type="molecule type" value="Genomic_DNA"/>
</dbReference>
<feature type="compositionally biased region" description="Acidic residues" evidence="1">
    <location>
        <begin position="79"/>
        <end position="99"/>
    </location>
</feature>
<reference evidence="2" key="1">
    <citation type="submission" date="2018-03" db="EMBL/GenBank/DDBJ databases">
        <authorList>
            <person name="Guldener U."/>
        </authorList>
    </citation>
    <scope>NUCLEOTIDE SEQUENCE</scope>
</reference>
<feature type="region of interest" description="Disordered" evidence="1">
    <location>
        <begin position="62"/>
        <end position="142"/>
    </location>
</feature>
<feature type="compositionally biased region" description="Polar residues" evidence="1">
    <location>
        <begin position="464"/>
        <end position="474"/>
    </location>
</feature>
<evidence type="ECO:0000256" key="1">
    <source>
        <dbReference type="SAM" id="MobiDB-lite"/>
    </source>
</evidence>
<organism evidence="2 3">
    <name type="scientific">Cephalotrichum gorgonifer</name>
    <dbReference type="NCBI Taxonomy" id="2041049"/>
    <lineage>
        <taxon>Eukaryota</taxon>
        <taxon>Fungi</taxon>
        <taxon>Dikarya</taxon>
        <taxon>Ascomycota</taxon>
        <taxon>Pezizomycotina</taxon>
        <taxon>Sordariomycetes</taxon>
        <taxon>Hypocreomycetidae</taxon>
        <taxon>Microascales</taxon>
        <taxon>Microascaceae</taxon>
        <taxon>Cephalotrichum</taxon>
    </lineage>
</organism>
<proteinExistence type="predicted"/>
<name>A0AAE8MUK4_9PEZI</name>